<feature type="compositionally biased region" description="Acidic residues" evidence="1">
    <location>
        <begin position="70"/>
        <end position="106"/>
    </location>
</feature>
<feature type="region of interest" description="Disordered" evidence="1">
    <location>
        <begin position="34"/>
        <end position="133"/>
    </location>
</feature>
<dbReference type="Pfam" id="PF10294">
    <property type="entry name" value="Methyltransf_16"/>
    <property type="match status" value="1"/>
</dbReference>
<reference evidence="2" key="2">
    <citation type="submission" date="2020-05" db="UniProtKB">
        <authorList>
            <consortium name="EnsemblMetazoa"/>
        </authorList>
    </citation>
    <scope>IDENTIFICATION</scope>
    <source>
        <strain evidence="2">WRAIR2</strain>
    </source>
</reference>
<dbReference type="Gene3D" id="3.30.900.20">
    <property type="match status" value="1"/>
</dbReference>
<dbReference type="GO" id="GO:0008276">
    <property type="term" value="F:protein methyltransferase activity"/>
    <property type="evidence" value="ECO:0007669"/>
    <property type="project" value="InterPro"/>
</dbReference>
<dbReference type="InterPro" id="IPR038899">
    <property type="entry name" value="METTL22"/>
</dbReference>
<reference evidence="3" key="1">
    <citation type="submission" date="2013-03" db="EMBL/GenBank/DDBJ databases">
        <title>The Genome Sequence of Anopheles dirus WRAIR2.</title>
        <authorList>
            <consortium name="The Broad Institute Genomics Platform"/>
            <person name="Neafsey D.E."/>
            <person name="Walton C."/>
            <person name="Walker B."/>
            <person name="Young S.K."/>
            <person name="Zeng Q."/>
            <person name="Gargeya S."/>
            <person name="Fitzgerald M."/>
            <person name="Haas B."/>
            <person name="Abouelleil A."/>
            <person name="Allen A.W."/>
            <person name="Alvarado L."/>
            <person name="Arachchi H.M."/>
            <person name="Berlin A.M."/>
            <person name="Chapman S.B."/>
            <person name="Gainer-Dewar J."/>
            <person name="Goldberg J."/>
            <person name="Griggs A."/>
            <person name="Gujja S."/>
            <person name="Hansen M."/>
            <person name="Howarth C."/>
            <person name="Imamovic A."/>
            <person name="Ireland A."/>
            <person name="Larimer J."/>
            <person name="McCowan C."/>
            <person name="Murphy C."/>
            <person name="Pearson M."/>
            <person name="Poon T.W."/>
            <person name="Priest M."/>
            <person name="Roberts A."/>
            <person name="Saif S."/>
            <person name="Shea T."/>
            <person name="Sisk P."/>
            <person name="Sykes S."/>
            <person name="Wortman J."/>
            <person name="Nusbaum C."/>
            <person name="Birren B."/>
        </authorList>
    </citation>
    <scope>NUCLEOTIDE SEQUENCE [LARGE SCALE GENOMIC DNA]</scope>
    <source>
        <strain evidence="3">WRAIR2</strain>
    </source>
</reference>
<dbReference type="GO" id="GO:0005634">
    <property type="term" value="C:nucleus"/>
    <property type="evidence" value="ECO:0007669"/>
    <property type="project" value="TreeGrafter"/>
</dbReference>
<dbReference type="FunFam" id="3.40.50.150:FF:000313">
    <property type="entry name" value="methyltransferase-like protein 22"/>
    <property type="match status" value="1"/>
</dbReference>
<evidence type="ECO:0000313" key="2">
    <source>
        <dbReference type="EnsemblMetazoa" id="ADIR002361-PA"/>
    </source>
</evidence>
<dbReference type="EnsemblMetazoa" id="ADIR002361-RA">
    <property type="protein sequence ID" value="ADIR002361-PA"/>
    <property type="gene ID" value="ADIR002361"/>
</dbReference>
<dbReference type="PANTHER" id="PTHR23108:SF0">
    <property type="entry name" value="METHYLTRANSFERASE-LIKE PROTEIN 22"/>
    <property type="match status" value="1"/>
</dbReference>
<dbReference type="SUPFAM" id="SSF53335">
    <property type="entry name" value="S-adenosyl-L-methionine-dependent methyltransferases"/>
    <property type="match status" value="1"/>
</dbReference>
<evidence type="ECO:0000256" key="1">
    <source>
        <dbReference type="SAM" id="MobiDB-lite"/>
    </source>
</evidence>
<dbReference type="VEuPathDB" id="VectorBase:ADIR002361"/>
<proteinExistence type="predicted"/>
<dbReference type="Proteomes" id="UP000075884">
    <property type="component" value="Unassembled WGS sequence"/>
</dbReference>
<dbReference type="InterPro" id="IPR019410">
    <property type="entry name" value="Methyltransf_16"/>
</dbReference>
<dbReference type="Gene3D" id="3.40.50.150">
    <property type="entry name" value="Vaccinia Virus protein VP39"/>
    <property type="match status" value="1"/>
</dbReference>
<name>A0A182N3Z7_9DIPT</name>
<evidence type="ECO:0000313" key="3">
    <source>
        <dbReference type="Proteomes" id="UP000075884"/>
    </source>
</evidence>
<dbReference type="InterPro" id="IPR053729">
    <property type="entry name" value="MAD2L1BP_domain_sf"/>
</dbReference>
<feature type="compositionally biased region" description="Basic and acidic residues" evidence="1">
    <location>
        <begin position="52"/>
        <end position="68"/>
    </location>
</feature>
<feature type="compositionally biased region" description="Low complexity" evidence="1">
    <location>
        <begin position="109"/>
        <end position="123"/>
    </location>
</feature>
<dbReference type="STRING" id="7168.A0A182N3Z7"/>
<protein>
    <submittedName>
        <fullName evidence="2">Uncharacterized protein</fullName>
    </submittedName>
</protein>
<keyword evidence="3" id="KW-1185">Reference proteome</keyword>
<organism evidence="2 3">
    <name type="scientific">Anopheles dirus</name>
    <dbReference type="NCBI Taxonomy" id="7168"/>
    <lineage>
        <taxon>Eukaryota</taxon>
        <taxon>Metazoa</taxon>
        <taxon>Ecdysozoa</taxon>
        <taxon>Arthropoda</taxon>
        <taxon>Hexapoda</taxon>
        <taxon>Insecta</taxon>
        <taxon>Pterygota</taxon>
        <taxon>Neoptera</taxon>
        <taxon>Endopterygota</taxon>
        <taxon>Diptera</taxon>
        <taxon>Nematocera</taxon>
        <taxon>Culicoidea</taxon>
        <taxon>Culicidae</taxon>
        <taxon>Anophelinae</taxon>
        <taxon>Anopheles</taxon>
    </lineage>
</organism>
<dbReference type="PANTHER" id="PTHR23108">
    <property type="entry name" value="METHYLTRANSFERASE-RELATED"/>
    <property type="match status" value="1"/>
</dbReference>
<dbReference type="AlphaFoldDB" id="A0A182N3Z7"/>
<accession>A0A182N3Z7</accession>
<sequence length="723" mass="81338">MSALEVTSELYAEAEFCSIDTDAISKFTFVYPNRRPDPGAVNGTPTDLLNAMEKRNGSVDRHSERTESVTDCEEEYLPEEESFESDWDESLSECSEEQEDLDETGTEDSSSNASSQQKAATKQPPIKLDKDGDAIVERQRKGAIDIEHRKSTRLDLVGLQIWRGALLLADYIMHNERKFKNSHILELGSGVGLTSIVASMYAREVICTDIDIGGLLDLIRGNVQRNAHLANPHCRTHVTELDFKVSYQDYPRELKNQLQHVQYVIAADVIYDDDITEAFVRTLVSLLLELPKLKAIYIALEKRYVFTLEDMDSVAPCYDYFLRYFQKRNSRFGINRWKLINVCMNFPRFFDYEKVKDLVLLKICHAGNNLGRQSGEKKRKGCATRIFRTIIEQLLFHRGQIPHVYSTFRTMVKNLHANEADTCAGGTGTVASVQMKKQRAQALQVVSNTELLIDTVDKILANDPGVRELMILFGKTVYTAKEAYLIRLPVINVNHYGLHHQQTLTNNLRTIGMQMVYSDELASAAAFLLDTNVFVMVRSAETNGCGIAWKPLDCYQLPKKCVEYVFNLQLAVNSDDPTTYHCCKQMPIYQEHDETESSTPAEIAAAAEKATAGNMPLSDTWHLLDTVAQELVVLVRGKEVLRLVPGAPRPVQPVVPFAVQMLDKTLQLTALLSAGNALPDVHLASDEVYHLDALVEAQPGDGLVEVERMLRDHVLLERDDTGL</sequence>
<dbReference type="InterPro" id="IPR029063">
    <property type="entry name" value="SAM-dependent_MTases_sf"/>
</dbReference>